<name>A0ABU7KM26_9ACTN</name>
<accession>A0ABU7KM26</accession>
<dbReference type="Proteomes" id="UP001348641">
    <property type="component" value="Unassembled WGS sequence"/>
</dbReference>
<evidence type="ECO:0000313" key="2">
    <source>
        <dbReference type="Proteomes" id="UP001348641"/>
    </source>
</evidence>
<reference evidence="1 2" key="1">
    <citation type="submission" date="2023-07" db="EMBL/GenBank/DDBJ databases">
        <authorList>
            <person name="Girao M."/>
            <person name="Carvalho M.F."/>
        </authorList>
    </citation>
    <scope>NUCLEOTIDE SEQUENCE [LARGE SCALE GENOMIC DNA]</scope>
    <source>
        <strain evidence="1 2">66/93</strain>
    </source>
</reference>
<evidence type="ECO:0000313" key="1">
    <source>
        <dbReference type="EMBL" id="MEE2050343.1"/>
    </source>
</evidence>
<dbReference type="EMBL" id="JAUUCC010000013">
    <property type="protein sequence ID" value="MEE2050343.1"/>
    <property type="molecule type" value="Genomic_DNA"/>
</dbReference>
<proteinExistence type="predicted"/>
<protein>
    <submittedName>
        <fullName evidence="1">Uncharacterized protein</fullName>
    </submittedName>
</protein>
<organism evidence="1 2">
    <name type="scientific">Nocardiopsis tropica</name>
    <dbReference type="NCBI Taxonomy" id="109330"/>
    <lineage>
        <taxon>Bacteria</taxon>
        <taxon>Bacillati</taxon>
        <taxon>Actinomycetota</taxon>
        <taxon>Actinomycetes</taxon>
        <taxon>Streptosporangiales</taxon>
        <taxon>Nocardiopsidaceae</taxon>
        <taxon>Nocardiopsis</taxon>
    </lineage>
</organism>
<sequence length="168" mass="18756">MTTQSDQWRRVGEWLIARRTDLGYRQRTAFARDHARPKFGARVIIDMEGGVRDSYGDDAVIAAEGAYQIQPGTLRRALSGDIPEPIPAAPAAGPEPVVVQEEHILDTEIGQAAYTVLRELKEGAEGRTDAQQEELVKATAERIKTEIALFARMKRMEIEERRRAAQEG</sequence>
<comment type="caution">
    <text evidence="1">The sequence shown here is derived from an EMBL/GenBank/DDBJ whole genome shotgun (WGS) entry which is preliminary data.</text>
</comment>
<gene>
    <name evidence="1" type="ORF">Q8A49_07525</name>
</gene>
<dbReference type="RefSeq" id="WP_330157568.1">
    <property type="nucleotide sequence ID" value="NZ_BAAAJA010000067.1"/>
</dbReference>